<dbReference type="GO" id="GO:0016887">
    <property type="term" value="F:ATP hydrolysis activity"/>
    <property type="evidence" value="ECO:0007669"/>
    <property type="project" value="InterPro"/>
</dbReference>
<proteinExistence type="inferred from homology"/>
<name>A0AAT9LHI0_9FIRM</name>
<reference evidence="3" key="1">
    <citation type="submission" date="2020-10" db="EMBL/GenBank/DDBJ databases">
        <authorList>
            <person name="Kadnikov V."/>
            <person name="Beletsky A.V."/>
            <person name="Mardanov A.V."/>
            <person name="Karnachuk O.V."/>
            <person name="Ravin N.V."/>
        </authorList>
    </citation>
    <scope>NUCLEOTIDE SEQUENCE</scope>
    <source>
        <strain evidence="3">Bu02</strain>
    </source>
</reference>
<dbReference type="InterPro" id="IPR050921">
    <property type="entry name" value="T4SS_GSP_E_ATPase"/>
</dbReference>
<feature type="domain" description="Bacterial type II secretion system protein E" evidence="2">
    <location>
        <begin position="87"/>
        <end position="363"/>
    </location>
</feature>
<sequence>MPGAGPVVPPGSSKQVLWRRIKDTVMQEAAEVLDIDAMDRMTEAERSSYLSREVGVLVQKAAAGMNVTLTRSEFGRMVEELISEITGYGPITPLLADPTVNEIMVNGPNQVYVERHGKLELTDITFRDDAHVMHVIERIVAPLGKRIDESSPMVDGRLPDGSRFNATIPPVSLIGPVLTIRKFSAKPFTMADLIRFGTLSTNMAIFLKACVEGRLNIIIGGGTASGKTTTLNVLSSLIPNNERIITIEDAAELNLQQEHVIRLESRPSNIEGKGRISIRDLVINSLRMRPDRIVVGEVRGGEALDMLQAMNTGHDGSLTTGHANSPRDLLSRLETMVLMAGVDLPVRAIREQIVSAIDLIVYQARFKDGTRKITNITEVVGMEGDVITLQDIFVFEQHGVSEDGKVMGTFRATGVLPRCLPQLEAKGIHLPPGIFG</sequence>
<evidence type="ECO:0000313" key="3">
    <source>
        <dbReference type="EMBL" id="QUL99682.1"/>
    </source>
</evidence>
<dbReference type="PANTHER" id="PTHR30486:SF15">
    <property type="entry name" value="TYPE II_IV SECRETION SYSTEM ATPASE"/>
    <property type="match status" value="1"/>
</dbReference>
<dbReference type="Gene3D" id="3.30.450.380">
    <property type="match status" value="1"/>
</dbReference>
<dbReference type="InterPro" id="IPR027417">
    <property type="entry name" value="P-loop_NTPase"/>
</dbReference>
<dbReference type="EMBL" id="CP062796">
    <property type="protein sequence ID" value="QUL99682.1"/>
    <property type="molecule type" value="Genomic_DNA"/>
</dbReference>
<dbReference type="PANTHER" id="PTHR30486">
    <property type="entry name" value="TWITCHING MOTILITY PROTEIN PILT"/>
    <property type="match status" value="1"/>
</dbReference>
<gene>
    <name evidence="3" type="ORF">IMF26_08955</name>
</gene>
<dbReference type="AlphaFoldDB" id="A0AAT9LHI0"/>
<protein>
    <submittedName>
        <fullName evidence="3">CpaF family protein</fullName>
    </submittedName>
</protein>
<dbReference type="Pfam" id="PF00437">
    <property type="entry name" value="T2SSE"/>
    <property type="match status" value="1"/>
</dbReference>
<dbReference type="Gene3D" id="3.40.50.300">
    <property type="entry name" value="P-loop containing nucleotide triphosphate hydrolases"/>
    <property type="match status" value="1"/>
</dbReference>
<dbReference type="KEGG" id="fcz:IMF26_08955"/>
<evidence type="ECO:0000259" key="2">
    <source>
        <dbReference type="Pfam" id="PF00437"/>
    </source>
</evidence>
<dbReference type="InterPro" id="IPR001482">
    <property type="entry name" value="T2SS/T4SS_dom"/>
</dbReference>
<evidence type="ECO:0000256" key="1">
    <source>
        <dbReference type="ARBA" id="ARBA00006611"/>
    </source>
</evidence>
<dbReference type="CDD" id="cd01130">
    <property type="entry name" value="VirB11-like_ATPase"/>
    <property type="match status" value="1"/>
</dbReference>
<dbReference type="SUPFAM" id="SSF52540">
    <property type="entry name" value="P-loop containing nucleoside triphosphate hydrolases"/>
    <property type="match status" value="1"/>
</dbReference>
<reference evidence="3" key="2">
    <citation type="journal article" date="2023" name="Biology">
        <title>Prokaryotic Life Associated with Coal-Fire Gas Vents Revealed by Metagenomics.</title>
        <authorList>
            <person name="Kadnikov V.V."/>
            <person name="Mardanov A.V."/>
            <person name="Beletsky A.V."/>
            <person name="Karnachuk O.V."/>
            <person name="Ravin N.V."/>
        </authorList>
    </citation>
    <scope>NUCLEOTIDE SEQUENCE</scope>
    <source>
        <strain evidence="3">Bu02</strain>
    </source>
</reference>
<comment type="similarity">
    <text evidence="1">Belongs to the GSP E family.</text>
</comment>
<accession>A0AAT9LHI0</accession>
<organism evidence="3">
    <name type="scientific">Candidatus Fermentithermobacillus carboniphilus</name>
    <dbReference type="NCBI Taxonomy" id="3085328"/>
    <lineage>
        <taxon>Bacteria</taxon>
        <taxon>Bacillati</taxon>
        <taxon>Bacillota</taxon>
        <taxon>Candidatus Fermentithermobacillia</taxon>
        <taxon>Candidatus Fermentithermobacillales</taxon>
        <taxon>Candidatus Fermentithermobacillaceae</taxon>
        <taxon>Candidatus Fermentithermobacillus</taxon>
    </lineage>
</organism>